<evidence type="ECO:0000313" key="1">
    <source>
        <dbReference type="EMBL" id="AFQ15681.1"/>
    </source>
</evidence>
<name>A0A9W3J7U7_BACTU</name>
<organism evidence="1 2">
    <name type="scientific">Bacillus thuringiensis HD-771</name>
    <dbReference type="NCBI Taxonomy" id="1218175"/>
    <lineage>
        <taxon>Bacteria</taxon>
        <taxon>Bacillati</taxon>
        <taxon>Bacillota</taxon>
        <taxon>Bacilli</taxon>
        <taxon>Bacillales</taxon>
        <taxon>Bacillaceae</taxon>
        <taxon>Bacillus</taxon>
        <taxon>Bacillus cereus group</taxon>
    </lineage>
</organism>
<dbReference type="Proteomes" id="UP000005259">
    <property type="component" value="Chromosome"/>
</dbReference>
<dbReference type="EMBL" id="CP003752">
    <property type="protein sequence ID" value="AFQ15681.1"/>
    <property type="molecule type" value="Genomic_DNA"/>
</dbReference>
<evidence type="ECO:0000313" key="2">
    <source>
        <dbReference type="Proteomes" id="UP000005259"/>
    </source>
</evidence>
<gene>
    <name evidence="1" type="ORF">BTG_11105</name>
</gene>
<accession>A0A9W3J7U7</accession>
<protein>
    <submittedName>
        <fullName evidence="1">MgtC/SapB transporter</fullName>
    </submittedName>
</protein>
<dbReference type="AlphaFoldDB" id="A0A9W3J7U7"/>
<proteinExistence type="predicted"/>
<reference evidence="1 2" key="1">
    <citation type="submission" date="2012-08" db="EMBL/GenBank/DDBJ databases">
        <authorList>
            <person name="Doggett N."/>
            <person name="Teshima H."/>
            <person name="Bruce D."/>
            <person name="Detter J.C."/>
            <person name="Johnson S.L."/>
            <person name="Han C."/>
        </authorList>
    </citation>
    <scope>NUCLEOTIDE SEQUENCE [LARGE SCALE GENOMIC DNA]</scope>
    <source>
        <strain evidence="1 2">HD-771</strain>
    </source>
</reference>
<dbReference type="KEGG" id="bti:BTG_11105"/>
<sequence>MKKFPILSYGVEVLQQNTGIVYRVEIQLKNISSEEKNALIQHIQSLPEVTLIKLTKY</sequence>